<comment type="caution">
    <text evidence="2">The sequence shown here is derived from an EMBL/GenBank/DDBJ whole genome shotgun (WGS) entry which is preliminary data.</text>
</comment>
<accession>A0A7W7Q0D1</accession>
<dbReference type="SUPFAM" id="SSF53335">
    <property type="entry name" value="S-adenosyl-L-methionine-dependent methyltransferases"/>
    <property type="match status" value="1"/>
</dbReference>
<dbReference type="GO" id="GO:0032259">
    <property type="term" value="P:methylation"/>
    <property type="evidence" value="ECO:0007669"/>
    <property type="project" value="UniProtKB-KW"/>
</dbReference>
<protein>
    <submittedName>
        <fullName evidence="2">SAM-dependent methyltransferase</fullName>
    </submittedName>
</protein>
<dbReference type="AlphaFoldDB" id="A0A7W7Q0D1"/>
<feature type="domain" description="Methyltransferase type 11" evidence="1">
    <location>
        <begin position="56"/>
        <end position="151"/>
    </location>
</feature>
<sequence>MSGWAGSRLPARVYDFGVEREWLARPAGALLWGTDTRLMYETIRTIGALPPGAAVLDVPCGGGLALRGTRPGQDLRYVAADISPVMLARTRAQATRLRREVTVMTADVTRLPFQDNGFDLCVCFNGLHCLPDPAAAVREITRCLKVGGRLVGDTIVRGAGRRQDLAIGAFHRFGLFGPGRTVDEVERWFTDGGLRVDRLELSGAVAHFAATR</sequence>
<dbReference type="EMBL" id="JACHJQ010000001">
    <property type="protein sequence ID" value="MBB4904657.1"/>
    <property type="molecule type" value="Genomic_DNA"/>
</dbReference>
<dbReference type="PANTHER" id="PTHR43591">
    <property type="entry name" value="METHYLTRANSFERASE"/>
    <property type="match status" value="1"/>
</dbReference>
<gene>
    <name evidence="2" type="ORF">FHR82_000867</name>
</gene>
<dbReference type="Proteomes" id="UP000520767">
    <property type="component" value="Unassembled WGS sequence"/>
</dbReference>
<evidence type="ECO:0000313" key="2">
    <source>
        <dbReference type="EMBL" id="MBB4904657.1"/>
    </source>
</evidence>
<dbReference type="InterPro" id="IPR013216">
    <property type="entry name" value="Methyltransf_11"/>
</dbReference>
<dbReference type="GO" id="GO:0008757">
    <property type="term" value="F:S-adenosylmethionine-dependent methyltransferase activity"/>
    <property type="evidence" value="ECO:0007669"/>
    <property type="project" value="InterPro"/>
</dbReference>
<organism evidence="2 3">
    <name type="scientific">Actinophytocola algeriensis</name>
    <dbReference type="NCBI Taxonomy" id="1768010"/>
    <lineage>
        <taxon>Bacteria</taxon>
        <taxon>Bacillati</taxon>
        <taxon>Actinomycetota</taxon>
        <taxon>Actinomycetes</taxon>
        <taxon>Pseudonocardiales</taxon>
        <taxon>Pseudonocardiaceae</taxon>
    </lineage>
</organism>
<reference evidence="2 3" key="1">
    <citation type="submission" date="2020-08" db="EMBL/GenBank/DDBJ databases">
        <title>Genomic Encyclopedia of Type Strains, Phase III (KMG-III): the genomes of soil and plant-associated and newly described type strains.</title>
        <authorList>
            <person name="Whitman W."/>
        </authorList>
    </citation>
    <scope>NUCLEOTIDE SEQUENCE [LARGE SCALE GENOMIC DNA]</scope>
    <source>
        <strain evidence="2 3">CECT 8960</strain>
    </source>
</reference>
<dbReference type="InterPro" id="IPR029063">
    <property type="entry name" value="SAM-dependent_MTases_sf"/>
</dbReference>
<keyword evidence="2" id="KW-0808">Transferase</keyword>
<keyword evidence="3" id="KW-1185">Reference proteome</keyword>
<dbReference type="Gene3D" id="3.40.50.150">
    <property type="entry name" value="Vaccinia Virus protein VP39"/>
    <property type="match status" value="1"/>
</dbReference>
<dbReference type="Pfam" id="PF08241">
    <property type="entry name" value="Methyltransf_11"/>
    <property type="match status" value="1"/>
</dbReference>
<name>A0A7W7Q0D1_9PSEU</name>
<proteinExistence type="predicted"/>
<evidence type="ECO:0000313" key="3">
    <source>
        <dbReference type="Proteomes" id="UP000520767"/>
    </source>
</evidence>
<keyword evidence="2" id="KW-0489">Methyltransferase</keyword>
<dbReference type="CDD" id="cd02440">
    <property type="entry name" value="AdoMet_MTases"/>
    <property type="match status" value="1"/>
</dbReference>
<evidence type="ECO:0000259" key="1">
    <source>
        <dbReference type="Pfam" id="PF08241"/>
    </source>
</evidence>
<dbReference type="RefSeq" id="WP_184808879.1">
    <property type="nucleotide sequence ID" value="NZ_JACHJQ010000001.1"/>
</dbReference>